<dbReference type="InterPro" id="IPR036390">
    <property type="entry name" value="WH_DNA-bd_sf"/>
</dbReference>
<sequence length="178" mass="19930">MATIDLIVLGMVKQQAMSAYDIQKLVEYRNISRWVKISTPSIYKKVIQLEKKGYLTSSSVQEGNKAEKAIYSLTAEGQKEFEALMLEISQQPIHIFLDFNAVMVNLSSLPPEEQKVCIANIEHNVLQLKANLTENLAAKEHATEIPKTGLAVLQQQMVLAEAIEGWIQEVKAGFKAEQ</sequence>
<dbReference type="InterPro" id="IPR036388">
    <property type="entry name" value="WH-like_DNA-bd_sf"/>
</dbReference>
<keyword evidence="3" id="KW-1185">Reference proteome</keyword>
<dbReference type="PANTHER" id="PTHR33169:SF14">
    <property type="entry name" value="TRANSCRIPTIONAL REGULATOR RV3488"/>
    <property type="match status" value="1"/>
</dbReference>
<evidence type="ECO:0000313" key="2">
    <source>
        <dbReference type="EMBL" id="MBO1304731.1"/>
    </source>
</evidence>
<feature type="domain" description="Transcription regulator PadR N-terminal" evidence="1">
    <location>
        <begin position="8"/>
        <end position="82"/>
    </location>
</feature>
<evidence type="ECO:0000313" key="3">
    <source>
        <dbReference type="Proteomes" id="UP000664601"/>
    </source>
</evidence>
<dbReference type="Pfam" id="PF03551">
    <property type="entry name" value="PadR"/>
    <property type="match status" value="1"/>
</dbReference>
<dbReference type="SUPFAM" id="SSF46785">
    <property type="entry name" value="Winged helix' DNA-binding domain"/>
    <property type="match status" value="1"/>
</dbReference>
<reference evidence="2 3" key="1">
    <citation type="submission" date="2021-03" db="EMBL/GenBank/DDBJ databases">
        <title>Enterococcal diversity collection.</title>
        <authorList>
            <person name="Gilmore M.S."/>
            <person name="Schwartzman J."/>
            <person name="Van Tyne D."/>
            <person name="Martin M."/>
            <person name="Earl A.M."/>
            <person name="Manson A.L."/>
            <person name="Straub T."/>
            <person name="Salamzade R."/>
            <person name="Saavedra J."/>
            <person name="Lebreton F."/>
            <person name="Prichula J."/>
            <person name="Schaufler K."/>
            <person name="Gaca A."/>
            <person name="Sgardioli B."/>
            <person name="Wagenaar J."/>
            <person name="Strong T."/>
        </authorList>
    </citation>
    <scope>NUCLEOTIDE SEQUENCE [LARGE SCALE GENOMIC DNA]</scope>
    <source>
        <strain evidence="2 3">669A</strain>
    </source>
</reference>
<dbReference type="EMBL" id="JAFREM010000002">
    <property type="protein sequence ID" value="MBO1304731.1"/>
    <property type="molecule type" value="Genomic_DNA"/>
</dbReference>
<organism evidence="2 3">
    <name type="scientific">Candidatus Enterococcus moelleringii</name>
    <dbReference type="NCBI Taxonomy" id="2815325"/>
    <lineage>
        <taxon>Bacteria</taxon>
        <taxon>Bacillati</taxon>
        <taxon>Bacillota</taxon>
        <taxon>Bacilli</taxon>
        <taxon>Lactobacillales</taxon>
        <taxon>Enterococcaceae</taxon>
        <taxon>Enterococcus</taxon>
    </lineage>
</organism>
<evidence type="ECO:0000259" key="1">
    <source>
        <dbReference type="Pfam" id="PF03551"/>
    </source>
</evidence>
<name>A0ABS3L540_9ENTE</name>
<gene>
    <name evidence="2" type="ORF">JZO70_01050</name>
</gene>
<dbReference type="InterPro" id="IPR052509">
    <property type="entry name" value="Metal_resp_DNA-bind_regulator"/>
</dbReference>
<dbReference type="InterPro" id="IPR005149">
    <property type="entry name" value="Tscrpt_reg_PadR_N"/>
</dbReference>
<dbReference type="RefSeq" id="WP_207671670.1">
    <property type="nucleotide sequence ID" value="NZ_JAFREM010000002.1"/>
</dbReference>
<proteinExistence type="predicted"/>
<dbReference type="PANTHER" id="PTHR33169">
    <property type="entry name" value="PADR-FAMILY TRANSCRIPTIONAL REGULATOR"/>
    <property type="match status" value="1"/>
</dbReference>
<accession>A0ABS3L540</accession>
<dbReference type="Gene3D" id="1.10.10.10">
    <property type="entry name" value="Winged helix-like DNA-binding domain superfamily/Winged helix DNA-binding domain"/>
    <property type="match status" value="1"/>
</dbReference>
<protein>
    <submittedName>
        <fullName evidence="2">PadR family transcriptional regulator</fullName>
    </submittedName>
</protein>
<comment type="caution">
    <text evidence="2">The sequence shown here is derived from an EMBL/GenBank/DDBJ whole genome shotgun (WGS) entry which is preliminary data.</text>
</comment>
<dbReference type="Proteomes" id="UP000664601">
    <property type="component" value="Unassembled WGS sequence"/>
</dbReference>